<evidence type="ECO:0000256" key="6">
    <source>
        <dbReference type="ARBA" id="ARBA00022968"/>
    </source>
</evidence>
<evidence type="ECO:0000256" key="11">
    <source>
        <dbReference type="ARBA" id="ARBA00023316"/>
    </source>
</evidence>
<keyword evidence="4" id="KW-0812">Transmembrane</keyword>
<keyword evidence="10" id="KW-0326">Glycosidase</keyword>
<dbReference type="InterPro" id="IPR001547">
    <property type="entry name" value="Glyco_hydro_5"/>
</dbReference>
<keyword evidence="5" id="KW-0378">Hydrolase</keyword>
<feature type="non-terminal residue" evidence="17">
    <location>
        <position position="911"/>
    </location>
</feature>
<dbReference type="InterPro" id="IPR017853">
    <property type="entry name" value="GH"/>
</dbReference>
<dbReference type="EMBL" id="CATQJA010002699">
    <property type="protein sequence ID" value="CAJ0584695.1"/>
    <property type="molecule type" value="Genomic_DNA"/>
</dbReference>
<keyword evidence="6" id="KW-0735">Signal-anchor</keyword>
<name>A0AA36DDZ8_9BILA</name>
<keyword evidence="18" id="KW-1185">Reference proteome</keyword>
<keyword evidence="8" id="KW-0472">Membrane</keyword>
<comment type="caution">
    <text evidence="17">The sequence shown here is derived from an EMBL/GenBank/DDBJ whole genome shotgun (WGS) entry which is preliminary data.</text>
</comment>
<gene>
    <name evidence="17" type="ORF">MSPICULIGERA_LOCUS22740</name>
</gene>
<evidence type="ECO:0000256" key="5">
    <source>
        <dbReference type="ARBA" id="ARBA00022801"/>
    </source>
</evidence>
<dbReference type="Gene3D" id="3.20.20.80">
    <property type="entry name" value="Glycosidases"/>
    <property type="match status" value="2"/>
</dbReference>
<evidence type="ECO:0000256" key="13">
    <source>
        <dbReference type="ARBA" id="ARBA00037126"/>
    </source>
</evidence>
<comment type="similarity">
    <text evidence="2">Belongs to the glycosyl hydrolase 5 (cellulase A) family.</text>
</comment>
<evidence type="ECO:0000256" key="1">
    <source>
        <dbReference type="ARBA" id="ARBA00004401"/>
    </source>
</evidence>
<evidence type="ECO:0000256" key="14">
    <source>
        <dbReference type="ARBA" id="ARBA00038929"/>
    </source>
</evidence>
<evidence type="ECO:0000313" key="17">
    <source>
        <dbReference type="EMBL" id="CAJ0584695.1"/>
    </source>
</evidence>
<dbReference type="GO" id="GO:0005576">
    <property type="term" value="C:extracellular region"/>
    <property type="evidence" value="ECO:0007669"/>
    <property type="project" value="TreeGrafter"/>
</dbReference>
<dbReference type="GO" id="GO:0071555">
    <property type="term" value="P:cell wall organization"/>
    <property type="evidence" value="ECO:0007669"/>
    <property type="project" value="UniProtKB-KW"/>
</dbReference>
<evidence type="ECO:0000256" key="7">
    <source>
        <dbReference type="ARBA" id="ARBA00022989"/>
    </source>
</evidence>
<evidence type="ECO:0000256" key="3">
    <source>
        <dbReference type="ARBA" id="ARBA00022475"/>
    </source>
</evidence>
<evidence type="ECO:0000256" key="15">
    <source>
        <dbReference type="ARBA" id="ARBA00041260"/>
    </source>
</evidence>
<dbReference type="GO" id="GO:0009251">
    <property type="term" value="P:glucan catabolic process"/>
    <property type="evidence" value="ECO:0007669"/>
    <property type="project" value="TreeGrafter"/>
</dbReference>
<evidence type="ECO:0000256" key="12">
    <source>
        <dbReference type="ARBA" id="ARBA00036824"/>
    </source>
</evidence>
<keyword evidence="3" id="KW-1003">Cell membrane</keyword>
<dbReference type="Pfam" id="PF00150">
    <property type="entry name" value="Cellulase"/>
    <property type="match status" value="2"/>
</dbReference>
<dbReference type="SUPFAM" id="SSF51445">
    <property type="entry name" value="(Trans)glycosidases"/>
    <property type="match status" value="2"/>
</dbReference>
<dbReference type="EC" id="3.2.1.58" evidence="14"/>
<accession>A0AA36DDZ8</accession>
<comment type="subcellular location">
    <subcellularLocation>
        <location evidence="1">Cell membrane</location>
        <topology evidence="1">Single-pass type II membrane protein</topology>
    </subcellularLocation>
</comment>
<keyword evidence="7" id="KW-1133">Transmembrane helix</keyword>
<dbReference type="Proteomes" id="UP001177023">
    <property type="component" value="Unassembled WGS sequence"/>
</dbReference>
<proteinExistence type="inferred from homology"/>
<evidence type="ECO:0000256" key="8">
    <source>
        <dbReference type="ARBA" id="ARBA00023136"/>
    </source>
</evidence>
<evidence type="ECO:0000256" key="4">
    <source>
        <dbReference type="ARBA" id="ARBA00022692"/>
    </source>
</evidence>
<feature type="domain" description="Glycoside hydrolase family 5" evidence="16">
    <location>
        <begin position="158"/>
        <end position="422"/>
    </location>
</feature>
<evidence type="ECO:0000256" key="10">
    <source>
        <dbReference type="ARBA" id="ARBA00023295"/>
    </source>
</evidence>
<dbReference type="PANTHER" id="PTHR31297:SF34">
    <property type="entry name" value="GLUCAN 1,3-BETA-GLUCOSIDASE 2"/>
    <property type="match status" value="1"/>
</dbReference>
<keyword evidence="11" id="KW-0961">Cell wall biogenesis/degradation</keyword>
<dbReference type="GO" id="GO:0009986">
    <property type="term" value="C:cell surface"/>
    <property type="evidence" value="ECO:0007669"/>
    <property type="project" value="TreeGrafter"/>
</dbReference>
<dbReference type="AlphaFoldDB" id="A0AA36DDZ8"/>
<dbReference type="InterPro" id="IPR050386">
    <property type="entry name" value="Glycosyl_hydrolase_5"/>
</dbReference>
<comment type="function">
    <text evidence="13">Glucosidase involved in the degradation of cellulosic biomass. Active on lichenan.</text>
</comment>
<organism evidence="17 18">
    <name type="scientific">Mesorhabditis spiculigera</name>
    <dbReference type="NCBI Taxonomy" id="96644"/>
    <lineage>
        <taxon>Eukaryota</taxon>
        <taxon>Metazoa</taxon>
        <taxon>Ecdysozoa</taxon>
        <taxon>Nematoda</taxon>
        <taxon>Chromadorea</taxon>
        <taxon>Rhabditida</taxon>
        <taxon>Rhabditina</taxon>
        <taxon>Rhabditomorpha</taxon>
        <taxon>Rhabditoidea</taxon>
        <taxon>Rhabditidae</taxon>
        <taxon>Mesorhabditinae</taxon>
        <taxon>Mesorhabditis</taxon>
    </lineage>
</organism>
<comment type="catalytic activity">
    <reaction evidence="12">
        <text>Successive hydrolysis of beta-D-glucose units from the non-reducing ends of (1-&gt;3)-beta-D-glucans, releasing alpha-glucose.</text>
        <dbReference type="EC" id="3.2.1.58"/>
    </reaction>
</comment>
<dbReference type="GO" id="GO:0005886">
    <property type="term" value="C:plasma membrane"/>
    <property type="evidence" value="ECO:0007669"/>
    <property type="project" value="UniProtKB-SubCell"/>
</dbReference>
<protein>
    <recommendedName>
        <fullName evidence="14">glucan 1,3-beta-glucosidase</fullName>
        <ecNumber evidence="14">3.2.1.58</ecNumber>
    </recommendedName>
    <alternativeName>
        <fullName evidence="15">Exo-1,3-beta-glucanase D</fullName>
    </alternativeName>
</protein>
<dbReference type="PANTHER" id="PTHR31297">
    <property type="entry name" value="GLUCAN ENDO-1,6-BETA-GLUCOSIDASE B"/>
    <property type="match status" value="1"/>
</dbReference>
<sequence length="911" mass="103258">MEKLVHEPGCTCICGTKKITSTSSSQLPDAGYCCGRGSGPNVRPASTLSLEPDIAVSNKVTCQPSHSLKPLSPLSNEKRQQRIGKLLDDKDKLLNGGVPIRAVDLAGWLVAEYDITRGSPAWEGVPEDVANKGEYITMKYLGHEKGDRQFNEHRSRFITDADFDEIARNNFNTVRIPIGYWLRGADGFSGDELEGMRMWAPGSLDYLDTAIRDWALNNNLFVLISFQAGMGSQNGRASSSPHEFGQADWGQFGHNIANSHAFAEWLADRYKKDPAFLGISLLDEPENVDTQTLKQYYYDCNGRIRHNVGSDCLLTISPLVDQQLSPTAGNWMEMMPEPGWHNIAFEWHVDYARKRGTPTFQHVINDVQMNLMQAIRGREGRDLFIGKWSLAAGFKLTDEETRHFAMAQLEAYKSARVGWCFSTWKCYNDDAQPKNPRSARQLLKNGILPKIESSISTKQKLRKFLDAKDEMLTGAVPIRAVNLAGWLVAEYDITKGSPAWERVPENVAIQGEYITMKYLGHEKGDRQFKEHRDRFITESDFGEIAGYGFNTVRIPIGYWLRGTDGFSGDELDVVKTWAPDSVDYLDRAIRDWAYKNNLFVMIAIQAAMGSQNGKASSSPQKLGHNGWCEKPTNVQNTHAFAEWLARRYREDAAFLGISLLDEPENAETQPLKQYYYDCNGRTWAVRKYYASYFANDRFIWKLVWRWFEVMSLTNKSTRTPLFKKNSARIRREEGTYAKRIIRQRAMILELTGVLKCNCKASVVAATVFDRATEQFCLAQKIIPRCDCLALAQDFGRLFEAVNGGLPKALAADAESEAQRRALCYGASLCYEPHPRQRMQCKHCYLLYKWFNEVGDALSDAVSRLSTTFWAKDMTGPKTLTNNELDEFAVCNLLHAGEVSYLIRYMEIIRYV</sequence>
<evidence type="ECO:0000259" key="16">
    <source>
        <dbReference type="Pfam" id="PF00150"/>
    </source>
</evidence>
<keyword evidence="9" id="KW-0325">Glycoprotein</keyword>
<reference evidence="17" key="1">
    <citation type="submission" date="2023-06" db="EMBL/GenBank/DDBJ databases">
        <authorList>
            <person name="Delattre M."/>
        </authorList>
    </citation>
    <scope>NUCLEOTIDE SEQUENCE</scope>
    <source>
        <strain evidence="17">AF72</strain>
    </source>
</reference>
<evidence type="ECO:0000256" key="2">
    <source>
        <dbReference type="ARBA" id="ARBA00005641"/>
    </source>
</evidence>
<evidence type="ECO:0000256" key="9">
    <source>
        <dbReference type="ARBA" id="ARBA00023180"/>
    </source>
</evidence>
<evidence type="ECO:0000313" key="18">
    <source>
        <dbReference type="Proteomes" id="UP001177023"/>
    </source>
</evidence>
<feature type="domain" description="Glycoside hydrolase family 5" evidence="16">
    <location>
        <begin position="536"/>
        <end position="681"/>
    </location>
</feature>
<dbReference type="GO" id="GO:0004338">
    <property type="term" value="F:glucan exo-1,3-beta-glucosidase activity"/>
    <property type="evidence" value="ECO:0007669"/>
    <property type="project" value="UniProtKB-EC"/>
</dbReference>